<evidence type="ECO:0000256" key="1">
    <source>
        <dbReference type="SAM" id="MobiDB-lite"/>
    </source>
</evidence>
<gene>
    <name evidence="3" type="primary">LOC115754785</name>
</gene>
<dbReference type="GO" id="GO:0000120">
    <property type="term" value="C:RNA polymerase I transcription regulator complex"/>
    <property type="evidence" value="ECO:0007669"/>
    <property type="project" value="InterPro"/>
</dbReference>
<dbReference type="Pfam" id="PF14929">
    <property type="entry name" value="TAF1_subA"/>
    <property type="match status" value="1"/>
</dbReference>
<dbReference type="AlphaFoldDB" id="A0A8B8QS22"/>
<dbReference type="PANTHER" id="PTHR36720">
    <property type="entry name" value="TAF RNA POLYMERASE I SUBUNIT A"/>
    <property type="match status" value="1"/>
</dbReference>
<dbReference type="GeneID" id="115754785"/>
<sequence length="632" mass="72571">MLEFDDAMKVEADGTVEDKEESRKRKSRANVEADGRAAGLAGDRRLAKRIILSLTKPSYVLGLGGGNLRSEHRRRLDRLLRKLVRQHNWAEASGVLSVLLKGMCRDRCPEHNRLKYSVLMEVLEHIEANCIKSNRIKQIYDNWTRRIGSKRNCTSQDRLAVDLELILFCLTQENIEKAHQNAEWLTQEKELGRHSTSDLILGLTFYQRWYSSIPRDMQMIDLEQTNACRQTGISEERFDISVGNSEGYPAVYSSKANTSLQCNSDTSVMKDRRISVDTNCERPTKVPAKVEDSFEEEQSQHNIQSQHFYMNSLEDEAPQSTDVGNVHCASFLSDLAGLDSWLLPIRLPQNIKNSEDFIQRHLKMLNVYYNDAVKYLRLALDSSPAKSDALLPLIQLLLIGGQVNEALNVLEEVCHHADTALPLRVRAALLEHFARENVVKLSSTYEEILKKDPSCCHSVARLVSMHQSGDYHPGSMLEMISLHLDATYAEHQIWREFAMCFLKLARHEEDCMSVHLDGEEGGFRQNYSVHISRVPDHFLKVDWGKNWRFRCRWWLTRHFSYSILETEIAAGNIQLLTYKAACAAHMYGQEFEYVVKVCNSLQEETNKDLLLFLRTHLQNSVRLQSSFQPKPV</sequence>
<dbReference type="InterPro" id="IPR039495">
    <property type="entry name" value="TAF1A"/>
</dbReference>
<name>A0A8B8QS22_9MYRT</name>
<evidence type="ECO:0000313" key="3">
    <source>
        <dbReference type="RefSeq" id="XP_030549815.1"/>
    </source>
</evidence>
<dbReference type="KEGG" id="rarg:115754785"/>
<accession>A0A8B8QS22</accession>
<dbReference type="Proteomes" id="UP000827889">
    <property type="component" value="Chromosome 2"/>
</dbReference>
<evidence type="ECO:0000313" key="2">
    <source>
        <dbReference type="Proteomes" id="UP000827889"/>
    </source>
</evidence>
<protein>
    <submittedName>
        <fullName evidence="3">Uncharacterized protein LOC115754785</fullName>
    </submittedName>
</protein>
<dbReference type="PANTHER" id="PTHR36720:SF1">
    <property type="entry name" value="TAF RNA POLYMERASE I SUBUNIT A"/>
    <property type="match status" value="1"/>
</dbReference>
<dbReference type="GO" id="GO:0006360">
    <property type="term" value="P:transcription by RNA polymerase I"/>
    <property type="evidence" value="ECO:0007669"/>
    <property type="project" value="InterPro"/>
</dbReference>
<proteinExistence type="predicted"/>
<reference evidence="2" key="1">
    <citation type="submission" date="2025-05" db="UniProtKB">
        <authorList>
            <consortium name="RefSeq"/>
        </authorList>
    </citation>
    <scope>NUCLEOTIDE SEQUENCE [LARGE SCALE GENOMIC DNA]</scope>
</reference>
<reference evidence="3" key="2">
    <citation type="submission" date="2025-08" db="UniProtKB">
        <authorList>
            <consortium name="RefSeq"/>
        </authorList>
    </citation>
    <scope>IDENTIFICATION</scope>
    <source>
        <tissue evidence="3">Leaf</tissue>
    </source>
</reference>
<keyword evidence="2" id="KW-1185">Reference proteome</keyword>
<dbReference type="OrthoDB" id="1899337at2759"/>
<organism evidence="2 3">
    <name type="scientific">Rhodamnia argentea</name>
    <dbReference type="NCBI Taxonomy" id="178133"/>
    <lineage>
        <taxon>Eukaryota</taxon>
        <taxon>Viridiplantae</taxon>
        <taxon>Streptophyta</taxon>
        <taxon>Embryophyta</taxon>
        <taxon>Tracheophyta</taxon>
        <taxon>Spermatophyta</taxon>
        <taxon>Magnoliopsida</taxon>
        <taxon>eudicotyledons</taxon>
        <taxon>Gunneridae</taxon>
        <taxon>Pentapetalae</taxon>
        <taxon>rosids</taxon>
        <taxon>malvids</taxon>
        <taxon>Myrtales</taxon>
        <taxon>Myrtaceae</taxon>
        <taxon>Myrtoideae</taxon>
        <taxon>Myrteae</taxon>
        <taxon>Australasian group</taxon>
        <taxon>Rhodamnia</taxon>
    </lineage>
</organism>
<dbReference type="RefSeq" id="XP_030549815.1">
    <property type="nucleotide sequence ID" value="XM_030693955.2"/>
</dbReference>
<feature type="region of interest" description="Disordered" evidence="1">
    <location>
        <begin position="1"/>
        <end position="34"/>
    </location>
</feature>